<evidence type="ECO:0000313" key="1">
    <source>
        <dbReference type="EMBL" id="BBL67684.1"/>
    </source>
</evidence>
<dbReference type="PANTHER" id="PTHR30115">
    <property type="entry name" value="NITROGEN REGULATORY PROTEIN P-II"/>
    <property type="match status" value="1"/>
</dbReference>
<dbReference type="GeneID" id="66130379"/>
<evidence type="ECO:0000313" key="2">
    <source>
        <dbReference type="Proteomes" id="UP000824969"/>
    </source>
</evidence>
<dbReference type="PROSITE" id="PS51343">
    <property type="entry name" value="PII_GLNB_DOM"/>
    <property type="match status" value="1"/>
</dbReference>
<protein>
    <submittedName>
        <fullName evidence="1">Nitrogen regulatory protein P-II</fullName>
    </submittedName>
</protein>
<organism evidence="1 2">
    <name type="scientific">Methanoculleus chikugoensis</name>
    <dbReference type="NCBI Taxonomy" id="118126"/>
    <lineage>
        <taxon>Archaea</taxon>
        <taxon>Methanobacteriati</taxon>
        <taxon>Methanobacteriota</taxon>
        <taxon>Stenosarchaea group</taxon>
        <taxon>Methanomicrobia</taxon>
        <taxon>Methanomicrobiales</taxon>
        <taxon>Methanomicrobiaceae</taxon>
        <taxon>Methanoculleus</taxon>
    </lineage>
</organism>
<dbReference type="InterPro" id="IPR002187">
    <property type="entry name" value="N-reg_PII"/>
</dbReference>
<dbReference type="SMART" id="SM00938">
    <property type="entry name" value="P-II"/>
    <property type="match status" value="1"/>
</dbReference>
<accession>A0ABM7H4C2</accession>
<gene>
    <name evidence="1" type="ORF">MchiMG62_08650</name>
</gene>
<dbReference type="RefSeq" id="WP_221058052.1">
    <property type="nucleotide sequence ID" value="NZ_AP019781.1"/>
</dbReference>
<dbReference type="EMBL" id="AP019781">
    <property type="protein sequence ID" value="BBL67684.1"/>
    <property type="molecule type" value="Genomic_DNA"/>
</dbReference>
<dbReference type="Pfam" id="PF00543">
    <property type="entry name" value="P-II"/>
    <property type="match status" value="1"/>
</dbReference>
<reference evidence="1 2" key="1">
    <citation type="submission" date="2019-06" db="EMBL/GenBank/DDBJ databases">
        <title>Complete genome sequence of Methanoculleus chikugoensis strain MG62.</title>
        <authorList>
            <person name="Asakawa S."/>
            <person name="Dianou D."/>
        </authorList>
    </citation>
    <scope>NUCLEOTIDE SEQUENCE [LARGE SCALE GENOMIC DNA]</scope>
    <source>
        <strain evidence="1 2">MG62</strain>
    </source>
</reference>
<dbReference type="PROSITE" id="PS00638">
    <property type="entry name" value="PII_GLNB_CTER"/>
    <property type="match status" value="1"/>
</dbReference>
<dbReference type="PANTHER" id="PTHR30115:SF11">
    <property type="entry name" value="NITROGEN REGULATORY PROTEIN P-II HOMOLOG"/>
    <property type="match status" value="1"/>
</dbReference>
<dbReference type="InterPro" id="IPR017918">
    <property type="entry name" value="N-reg_PII_CS"/>
</dbReference>
<proteinExistence type="predicted"/>
<sequence>MKMVTAVIRPEMFDAVRTALEAGGIYGMTVSEVIGRGAQKGIALKFRGKTVPVELIPKVKIEMVVRDADVDRVIGICRANGRTGKPGDGRIFVLPVESICRVRTDLEELEDPEEA</sequence>
<name>A0ABM7H4C2_9EURY</name>
<dbReference type="Proteomes" id="UP000824969">
    <property type="component" value="Chromosome"/>
</dbReference>
<keyword evidence="2" id="KW-1185">Reference proteome</keyword>